<dbReference type="Proteomes" id="UP001235849">
    <property type="component" value="Unassembled WGS sequence"/>
</dbReference>
<evidence type="ECO:0000313" key="2">
    <source>
        <dbReference type="EMBL" id="MDJ1175035.1"/>
    </source>
</evidence>
<feature type="transmembrane region" description="Helical" evidence="1">
    <location>
        <begin position="133"/>
        <end position="153"/>
    </location>
</feature>
<comment type="caution">
    <text evidence="2">The sequence shown here is derived from an EMBL/GenBank/DDBJ whole genome shotgun (WGS) entry which is preliminary data.</text>
</comment>
<dbReference type="EMBL" id="JAQOSO010000074">
    <property type="protein sequence ID" value="MDJ1175035.1"/>
    <property type="molecule type" value="Genomic_DNA"/>
</dbReference>
<sequence>MPTFEQGKDKTPIPYSPFPIPYPLMERRELIQLTAFILLPGILFTLLDGLISGIFAGMVGGVMGFSYTYPALGLWAFLIYMPFGGTVTHAIANSNPLLHLVKDFFYVPALLSILIHDRDYLKPFWQKIKPLYLPLFALVLITFAHFFWINIISESFNPTLGNQTLMGIVGIKTLLSYIPLMICAYYLIHGKEELSFFLRLHTVLILMCCALGFIQYLLLTKGICAGSRPLSGAYLYRASLDAHCFIGGAVLYNPNAGLVRLSGTFVAPWQWGWFLISSVFFLFGIDVSDRDKKWRIISAISTGLLIIMAVFSGQRIALALVPIIFMVLQLLTTSKKQRLPLKWGAAILASGVIIQTINRVEQRVDSLVDRWRVSPPLDFMLNQWQRVLNQQEGLWGKGIGAATNAARKFAPTQLIETFHAKVFYEIGPLGLLAFFAVVSVLVFLTFQAYRSLKNQRWQKMALCFWIFVLMVSYFPYYYPLDVDPVAVYYWFIAGVLLKLPEIEASSKSP</sequence>
<accession>A0ABT7B792</accession>
<dbReference type="PANTHER" id="PTHR37422">
    <property type="entry name" value="TEICHURONIC ACID BIOSYNTHESIS PROTEIN TUAE"/>
    <property type="match status" value="1"/>
</dbReference>
<evidence type="ECO:0000313" key="3">
    <source>
        <dbReference type="Proteomes" id="UP001235849"/>
    </source>
</evidence>
<evidence type="ECO:0008006" key="4">
    <source>
        <dbReference type="Google" id="ProtNLM"/>
    </source>
</evidence>
<evidence type="ECO:0000256" key="1">
    <source>
        <dbReference type="SAM" id="Phobius"/>
    </source>
</evidence>
<dbReference type="InterPro" id="IPR051533">
    <property type="entry name" value="WaaL-like"/>
</dbReference>
<keyword evidence="1" id="KW-0472">Membrane</keyword>
<feature type="transmembrane region" description="Helical" evidence="1">
    <location>
        <begin position="269"/>
        <end position="287"/>
    </location>
</feature>
<feature type="transmembrane region" description="Helical" evidence="1">
    <location>
        <begin position="294"/>
        <end position="310"/>
    </location>
</feature>
<keyword evidence="1" id="KW-1133">Transmembrane helix</keyword>
<reference evidence="2 3" key="1">
    <citation type="submission" date="2023-01" db="EMBL/GenBank/DDBJ databases">
        <title>Novel diversity within Roseofilum (Cyanobacteria; Desertifilaceae) from marine benthic mats with descriptions of four novel species.</title>
        <authorList>
            <person name="Wang Y."/>
            <person name="Berthold D.E."/>
            <person name="Hu J."/>
            <person name="Lefler F.W."/>
            <person name="Laughinghouse H.D. IV."/>
        </authorList>
    </citation>
    <scope>NUCLEOTIDE SEQUENCE [LARGE SCALE GENOMIC DNA]</scope>
    <source>
        <strain evidence="2 3">BLCC-M114</strain>
    </source>
</reference>
<feature type="transmembrane region" description="Helical" evidence="1">
    <location>
        <begin position="30"/>
        <end position="59"/>
    </location>
</feature>
<keyword evidence="1" id="KW-0812">Transmembrane</keyword>
<proteinExistence type="predicted"/>
<gene>
    <name evidence="2" type="ORF">PMG25_13115</name>
</gene>
<keyword evidence="3" id="KW-1185">Reference proteome</keyword>
<feature type="transmembrane region" description="Helical" evidence="1">
    <location>
        <begin position="461"/>
        <end position="478"/>
    </location>
</feature>
<dbReference type="PANTHER" id="PTHR37422:SF23">
    <property type="entry name" value="TEICHURONIC ACID BIOSYNTHESIS PROTEIN TUAE"/>
    <property type="match status" value="1"/>
</dbReference>
<organism evidence="2 3">
    <name type="scientific">Roseofilum capinflatum BLCC-M114</name>
    <dbReference type="NCBI Taxonomy" id="3022440"/>
    <lineage>
        <taxon>Bacteria</taxon>
        <taxon>Bacillati</taxon>
        <taxon>Cyanobacteriota</taxon>
        <taxon>Cyanophyceae</taxon>
        <taxon>Desertifilales</taxon>
        <taxon>Desertifilaceae</taxon>
        <taxon>Roseofilum</taxon>
        <taxon>Roseofilum capinflatum</taxon>
    </lineage>
</organism>
<name>A0ABT7B792_9CYAN</name>
<feature type="transmembrane region" description="Helical" evidence="1">
    <location>
        <begin position="429"/>
        <end position="449"/>
    </location>
</feature>
<protein>
    <recommendedName>
        <fullName evidence="4">O-antigen ligase domain-containing protein</fullName>
    </recommendedName>
</protein>
<feature type="transmembrane region" description="Helical" evidence="1">
    <location>
        <begin position="200"/>
        <end position="219"/>
    </location>
</feature>
<dbReference type="RefSeq" id="WP_283767347.1">
    <property type="nucleotide sequence ID" value="NZ_JAQOSO010000074.1"/>
</dbReference>
<feature type="transmembrane region" description="Helical" evidence="1">
    <location>
        <begin position="71"/>
        <end position="92"/>
    </location>
</feature>
<feature type="transmembrane region" description="Helical" evidence="1">
    <location>
        <begin position="165"/>
        <end position="188"/>
    </location>
</feature>